<dbReference type="RefSeq" id="WP_092051743.1">
    <property type="nucleotide sequence ID" value="NZ_FOQD01000012.1"/>
</dbReference>
<keyword evidence="1" id="KW-0472">Membrane</keyword>
<evidence type="ECO:0000256" key="1">
    <source>
        <dbReference type="SAM" id="Phobius"/>
    </source>
</evidence>
<feature type="transmembrane region" description="Helical" evidence="1">
    <location>
        <begin position="58"/>
        <end position="75"/>
    </location>
</feature>
<feature type="transmembrane region" description="Helical" evidence="1">
    <location>
        <begin position="12"/>
        <end position="32"/>
    </location>
</feature>
<dbReference type="Proteomes" id="UP000199518">
    <property type="component" value="Unassembled WGS sequence"/>
</dbReference>
<keyword evidence="3" id="KW-1185">Reference proteome</keyword>
<protein>
    <recommendedName>
        <fullName evidence="4">Copper resistance protein D</fullName>
    </recommendedName>
</protein>
<keyword evidence="1" id="KW-1133">Transmembrane helix</keyword>
<keyword evidence="1" id="KW-0812">Transmembrane</keyword>
<reference evidence="3" key="1">
    <citation type="submission" date="2016-10" db="EMBL/GenBank/DDBJ databases">
        <authorList>
            <person name="Varghese N."/>
            <person name="Submissions S."/>
        </authorList>
    </citation>
    <scope>NUCLEOTIDE SEQUENCE [LARGE SCALE GENOMIC DNA]</scope>
    <source>
        <strain evidence="3">DSM 26348</strain>
    </source>
</reference>
<evidence type="ECO:0000313" key="2">
    <source>
        <dbReference type="EMBL" id="SFI74829.1"/>
    </source>
</evidence>
<feature type="transmembrane region" description="Helical" evidence="1">
    <location>
        <begin position="87"/>
        <end position="111"/>
    </location>
</feature>
<accession>A0A1I3KQQ4</accession>
<organism evidence="2 3">
    <name type="scientific">Planctomicrobium piriforme</name>
    <dbReference type="NCBI Taxonomy" id="1576369"/>
    <lineage>
        <taxon>Bacteria</taxon>
        <taxon>Pseudomonadati</taxon>
        <taxon>Planctomycetota</taxon>
        <taxon>Planctomycetia</taxon>
        <taxon>Planctomycetales</taxon>
        <taxon>Planctomycetaceae</taxon>
        <taxon>Planctomicrobium</taxon>
    </lineage>
</organism>
<dbReference type="AlphaFoldDB" id="A0A1I3KQQ4"/>
<proteinExistence type="predicted"/>
<gene>
    <name evidence="2" type="ORF">SAMN05421753_11214</name>
</gene>
<evidence type="ECO:0008006" key="4">
    <source>
        <dbReference type="Google" id="ProtNLM"/>
    </source>
</evidence>
<dbReference type="OrthoDB" id="285027at2"/>
<sequence>MDLFFVNVSSRVLHILGAIVLFGGAVFIRYLLMPAASTLPEDQHEQLRERIFKRWRKWLGILIGILIFTGFYNFLWVQIPLHKGDKIYHMLMGIKILLAFWVFFMASALAGRAKAFAGIRHNAKFWLTLNILCATAIVAIAGFLKVRGPFLNP</sequence>
<dbReference type="EMBL" id="FOQD01000012">
    <property type="protein sequence ID" value="SFI74829.1"/>
    <property type="molecule type" value="Genomic_DNA"/>
</dbReference>
<evidence type="ECO:0000313" key="3">
    <source>
        <dbReference type="Proteomes" id="UP000199518"/>
    </source>
</evidence>
<feature type="transmembrane region" description="Helical" evidence="1">
    <location>
        <begin position="123"/>
        <end position="144"/>
    </location>
</feature>
<name>A0A1I3KQQ4_9PLAN</name>